<dbReference type="InterPro" id="IPR043502">
    <property type="entry name" value="DNA/RNA_pol_sf"/>
</dbReference>
<dbReference type="SUPFAM" id="SSF50630">
    <property type="entry name" value="Acid proteases"/>
    <property type="match status" value="1"/>
</dbReference>
<keyword evidence="1" id="KW-0808">Transferase</keyword>
<dbReference type="InterPro" id="IPR050951">
    <property type="entry name" value="Retrovirus_Pol_polyprotein"/>
</dbReference>
<keyword evidence="4" id="KW-0255">Endonuclease</keyword>
<dbReference type="InterPro" id="IPR021109">
    <property type="entry name" value="Peptidase_aspartic_dom_sf"/>
</dbReference>
<evidence type="ECO:0000313" key="6">
    <source>
        <dbReference type="EMBL" id="CAE1268456.1"/>
    </source>
</evidence>
<evidence type="ECO:0000256" key="1">
    <source>
        <dbReference type="ARBA" id="ARBA00022679"/>
    </source>
</evidence>
<organism evidence="6 7">
    <name type="scientific">Acanthosepion pharaonis</name>
    <name type="common">Pharaoh cuttlefish</name>
    <name type="synonym">Sepia pharaonis</name>
    <dbReference type="NCBI Taxonomy" id="158019"/>
    <lineage>
        <taxon>Eukaryota</taxon>
        <taxon>Metazoa</taxon>
        <taxon>Spiralia</taxon>
        <taxon>Lophotrochozoa</taxon>
        <taxon>Mollusca</taxon>
        <taxon>Cephalopoda</taxon>
        <taxon>Coleoidea</taxon>
        <taxon>Decapodiformes</taxon>
        <taxon>Sepiida</taxon>
        <taxon>Sepiina</taxon>
        <taxon>Sepiidae</taxon>
        <taxon>Acanthosepion</taxon>
    </lineage>
</organism>
<evidence type="ECO:0000256" key="5">
    <source>
        <dbReference type="SAM" id="MobiDB-lite"/>
    </source>
</evidence>
<keyword evidence="7" id="KW-1185">Reference proteome</keyword>
<evidence type="ECO:0008006" key="8">
    <source>
        <dbReference type="Google" id="ProtNLM"/>
    </source>
</evidence>
<keyword evidence="2" id="KW-0548">Nucleotidyltransferase</keyword>
<reference evidence="6" key="1">
    <citation type="submission" date="2021-01" db="EMBL/GenBank/DDBJ databases">
        <authorList>
            <person name="Li R."/>
            <person name="Bekaert M."/>
        </authorList>
    </citation>
    <scope>NUCLEOTIDE SEQUENCE</scope>
    <source>
        <strain evidence="6">Farmed</strain>
    </source>
</reference>
<feature type="region of interest" description="Disordered" evidence="5">
    <location>
        <begin position="277"/>
        <end position="296"/>
    </location>
</feature>
<dbReference type="PANTHER" id="PTHR37984">
    <property type="entry name" value="PROTEIN CBG26694"/>
    <property type="match status" value="1"/>
</dbReference>
<dbReference type="Gene3D" id="3.10.10.10">
    <property type="entry name" value="HIV Type 1 Reverse Transcriptase, subunit A, domain 1"/>
    <property type="match status" value="1"/>
</dbReference>
<dbReference type="EMBL" id="CAHIKZ030001569">
    <property type="protein sequence ID" value="CAE1268456.1"/>
    <property type="molecule type" value="Genomic_DNA"/>
</dbReference>
<dbReference type="SUPFAM" id="SSF56672">
    <property type="entry name" value="DNA/RNA polymerases"/>
    <property type="match status" value="1"/>
</dbReference>
<sequence length="296" mass="33404">MHYPRCDPARQSTQGRTDYTSAVRVDPLSPQAPTRFLLKYRHPGIDWTSNTAVPSAYLQAVALKPDNAPSKLHDRTTTNDYFRLFYVWDRRNHIKFLVDIGAAISVIPPKEQQDRKATPYKLQAANGSTIETYGAKTLTLNIDMRRDFTWTFTQADVKTPILGADFLAHYDLAVHMNTTTLSDNTTNIAVKGTLSRHNTTGISLTTCHGREYIEILNRYPDLIQPLAGTGPAKHQTQHHIKTSGQPTFSHPRRLPPHKLEYTQKEFKNMLKDGFIRPSDSPYASPLHLVPKPGSTD</sequence>
<dbReference type="OrthoDB" id="6144264at2759"/>
<keyword evidence="3" id="KW-0540">Nuclease</keyword>
<keyword evidence="4" id="KW-0378">Hydrolase</keyword>
<evidence type="ECO:0000256" key="4">
    <source>
        <dbReference type="ARBA" id="ARBA00022759"/>
    </source>
</evidence>
<protein>
    <recommendedName>
        <fullName evidence="8">Peptidase A2 domain-containing protein</fullName>
    </recommendedName>
</protein>
<name>A0A812CI21_ACAPH</name>
<comment type="caution">
    <text evidence="6">The sequence shown here is derived from an EMBL/GenBank/DDBJ whole genome shotgun (WGS) entry which is preliminary data.</text>
</comment>
<dbReference type="GO" id="GO:0016779">
    <property type="term" value="F:nucleotidyltransferase activity"/>
    <property type="evidence" value="ECO:0007669"/>
    <property type="project" value="UniProtKB-KW"/>
</dbReference>
<dbReference type="AlphaFoldDB" id="A0A812CI21"/>
<proteinExistence type="predicted"/>
<feature type="region of interest" description="Disordered" evidence="5">
    <location>
        <begin position="1"/>
        <end position="20"/>
    </location>
</feature>
<accession>A0A812CI21</accession>
<gene>
    <name evidence="6" type="ORF">SPHA_36088</name>
</gene>
<dbReference type="Proteomes" id="UP000597762">
    <property type="component" value="Unassembled WGS sequence"/>
</dbReference>
<evidence type="ECO:0000256" key="3">
    <source>
        <dbReference type="ARBA" id="ARBA00022722"/>
    </source>
</evidence>
<dbReference type="FunFam" id="2.40.70.10:FF:000130">
    <property type="entry name" value="Retrovirus-related Pol polyprotein from transposon opus-like Protein"/>
    <property type="match status" value="1"/>
</dbReference>
<dbReference type="Gene3D" id="2.40.70.10">
    <property type="entry name" value="Acid Proteases"/>
    <property type="match status" value="1"/>
</dbReference>
<dbReference type="GO" id="GO:0004519">
    <property type="term" value="F:endonuclease activity"/>
    <property type="evidence" value="ECO:0007669"/>
    <property type="project" value="UniProtKB-KW"/>
</dbReference>
<feature type="compositionally biased region" description="Polar residues" evidence="5">
    <location>
        <begin position="10"/>
        <end position="20"/>
    </location>
</feature>
<evidence type="ECO:0000256" key="2">
    <source>
        <dbReference type="ARBA" id="ARBA00022695"/>
    </source>
</evidence>
<dbReference type="PANTHER" id="PTHR37984:SF5">
    <property type="entry name" value="PROTEIN NYNRIN-LIKE"/>
    <property type="match status" value="1"/>
</dbReference>
<evidence type="ECO:0000313" key="7">
    <source>
        <dbReference type="Proteomes" id="UP000597762"/>
    </source>
</evidence>